<feature type="transmembrane region" description="Helical" evidence="6">
    <location>
        <begin position="445"/>
        <end position="464"/>
    </location>
</feature>
<dbReference type="InterPro" id="IPR001279">
    <property type="entry name" value="Metallo-B-lactamas"/>
</dbReference>
<dbReference type="SMART" id="SM00849">
    <property type="entry name" value="Lactamase_B"/>
    <property type="match status" value="1"/>
</dbReference>
<feature type="transmembrane region" description="Helical" evidence="6">
    <location>
        <begin position="345"/>
        <end position="367"/>
    </location>
</feature>
<dbReference type="Proteomes" id="UP000475214">
    <property type="component" value="Unassembled WGS sequence"/>
</dbReference>
<evidence type="ECO:0000256" key="3">
    <source>
        <dbReference type="ARBA" id="ARBA00022692"/>
    </source>
</evidence>
<feature type="transmembrane region" description="Helical" evidence="6">
    <location>
        <begin position="476"/>
        <end position="498"/>
    </location>
</feature>
<dbReference type="GO" id="GO:0005886">
    <property type="term" value="C:plasma membrane"/>
    <property type="evidence" value="ECO:0007669"/>
    <property type="project" value="UniProtKB-SubCell"/>
</dbReference>
<dbReference type="Pfam" id="PF00753">
    <property type="entry name" value="Lactamase_B"/>
    <property type="match status" value="1"/>
</dbReference>
<feature type="transmembrane region" description="Helical" evidence="6">
    <location>
        <begin position="379"/>
        <end position="400"/>
    </location>
</feature>
<feature type="domain" description="Metallo-beta-lactamase" evidence="7">
    <location>
        <begin position="538"/>
        <end position="738"/>
    </location>
</feature>
<feature type="transmembrane region" description="Helical" evidence="6">
    <location>
        <begin position="254"/>
        <end position="275"/>
    </location>
</feature>
<sequence length="778" mass="80213">MTSEARAGTSDPPGERVDMRLVPIAAALWAGTILGLRLETRHAAFVGAAAALVAVAVGVPLARSRRLVIGLVALCLVVGVVAGASRATQVRDGPVAELAEIEAYVRLEGVVAADPELRGTDGGDERGPAAEYVLVRFRVDQIFGRGSTYRVRTPVMLVVDRSWLELLPGQRVAAWGRLSPADGDLGAFVDVHGEPEVMGGPGTVARMVEPLRAGLREAVRVVPAGHRGLIPGMVVGDESMIGGELREEMRVTGLTHLTAVSGTHVGIVLLAMLGAAKLIGVRGYLLPVVAVLSVAGFVLLVRPEPSVLRAAVMGTVAVAGVLVAGRRRALPALAAAVAVLVLIDPWLAVSVGFVLSVSATAGIILLVPRWREAMDWLPGPLALAVAVPLAAQLACTPMLLASFGEFSVASVPANMAVGPAVAPAMVLGLGAALAGPVFPPAAAALAWAAGLPSWWIATVAGWFARQPGAEFTWADGGAGAVLGVVLLLSGLALLPVLLRRPVVSAVAAAVVVIVLLQALPSPGWPPKGWLMVLCDVGQGDATVLRAGAASAVVVDAGPDPLLVRRCLDSLGVEHVPLLVLTHYHADHVDGVPGVLAGRRVDRAMVSPLDEPLENAQQVGTWLAAAGIPADPPRVGDSWTVGGISLDVLWPRRVITSSSESDSNNASVVLAADLHGVEVLLTGDIEPSAQRALLHAEPDLTTDILKVAHHGSRHQDPRMLSGLGAQLAVIGVGDNTHGHPDPEVLERLLTSGAEVRRTDHDGTFAVIRTAGGALATVAR</sequence>
<dbReference type="PANTHER" id="PTHR30619:SF1">
    <property type="entry name" value="RECOMBINATION PROTEIN 2"/>
    <property type="match status" value="1"/>
</dbReference>
<dbReference type="SUPFAM" id="SSF56281">
    <property type="entry name" value="Metallo-hydrolase/oxidoreductase"/>
    <property type="match status" value="1"/>
</dbReference>
<evidence type="ECO:0000256" key="2">
    <source>
        <dbReference type="ARBA" id="ARBA00022475"/>
    </source>
</evidence>
<evidence type="ECO:0000256" key="4">
    <source>
        <dbReference type="ARBA" id="ARBA00022989"/>
    </source>
</evidence>
<dbReference type="Pfam" id="PF03772">
    <property type="entry name" value="Competence"/>
    <property type="match status" value="1"/>
</dbReference>
<feature type="transmembrane region" description="Helical" evidence="6">
    <location>
        <begin position="67"/>
        <end position="84"/>
    </location>
</feature>
<keyword evidence="2" id="KW-1003">Cell membrane</keyword>
<dbReference type="PANTHER" id="PTHR30619">
    <property type="entry name" value="DNA INTERNALIZATION/COMPETENCE PROTEIN COMEC/REC2"/>
    <property type="match status" value="1"/>
</dbReference>
<reference evidence="8 9" key="1">
    <citation type="submission" date="2020-02" db="EMBL/GenBank/DDBJ databases">
        <authorList>
            <person name="Li X.-J."/>
            <person name="Han X.-M."/>
        </authorList>
    </citation>
    <scope>NUCLEOTIDE SEQUENCE [LARGE SCALE GENOMIC DNA]</scope>
    <source>
        <strain evidence="8 9">CCTCC AB 2017055</strain>
    </source>
</reference>
<keyword evidence="3 6" id="KW-0812">Transmembrane</keyword>
<evidence type="ECO:0000259" key="7">
    <source>
        <dbReference type="SMART" id="SM00849"/>
    </source>
</evidence>
<proteinExistence type="predicted"/>
<dbReference type="CDD" id="cd07731">
    <property type="entry name" value="ComA-like_MBL-fold"/>
    <property type="match status" value="1"/>
</dbReference>
<dbReference type="EMBL" id="JAAGOA010000004">
    <property type="protein sequence ID" value="NED99862.1"/>
    <property type="molecule type" value="Genomic_DNA"/>
</dbReference>
<dbReference type="InterPro" id="IPR004477">
    <property type="entry name" value="ComEC_N"/>
</dbReference>
<gene>
    <name evidence="8" type="ORF">G1H10_06745</name>
</gene>
<organism evidence="8 9">
    <name type="scientific">Phytoactinopolyspora halotolerans</name>
    <dbReference type="NCBI Taxonomy" id="1981512"/>
    <lineage>
        <taxon>Bacteria</taxon>
        <taxon>Bacillati</taxon>
        <taxon>Actinomycetota</taxon>
        <taxon>Actinomycetes</taxon>
        <taxon>Jiangellales</taxon>
        <taxon>Jiangellaceae</taxon>
        <taxon>Phytoactinopolyspora</taxon>
    </lineage>
</organism>
<dbReference type="Pfam" id="PF13567">
    <property type="entry name" value="DUF4131"/>
    <property type="match status" value="1"/>
</dbReference>
<accession>A0A6L9S4E2</accession>
<feature type="transmembrane region" description="Helical" evidence="6">
    <location>
        <begin position="505"/>
        <end position="524"/>
    </location>
</feature>
<comment type="caution">
    <text evidence="8">The sequence shown here is derived from an EMBL/GenBank/DDBJ whole genome shotgun (WGS) entry which is preliminary data.</text>
</comment>
<dbReference type="Gene3D" id="3.60.15.10">
    <property type="entry name" value="Ribonuclease Z/Hydroxyacylglutathione hydrolase-like"/>
    <property type="match status" value="1"/>
</dbReference>
<feature type="transmembrane region" description="Helical" evidence="6">
    <location>
        <begin position="281"/>
        <end position="300"/>
    </location>
</feature>
<evidence type="ECO:0000256" key="1">
    <source>
        <dbReference type="ARBA" id="ARBA00004651"/>
    </source>
</evidence>
<keyword evidence="4 6" id="KW-1133">Transmembrane helix</keyword>
<dbReference type="NCBIfam" id="TIGR00360">
    <property type="entry name" value="ComEC_N-term"/>
    <property type="match status" value="1"/>
</dbReference>
<dbReference type="InterPro" id="IPR036866">
    <property type="entry name" value="RibonucZ/Hydroxyglut_hydro"/>
</dbReference>
<feature type="transmembrane region" description="Helical" evidence="6">
    <location>
        <begin position="307"/>
        <end position="325"/>
    </location>
</feature>
<dbReference type="RefSeq" id="WP_163734607.1">
    <property type="nucleotide sequence ID" value="NZ_JAAGOA010000004.1"/>
</dbReference>
<evidence type="ECO:0000256" key="5">
    <source>
        <dbReference type="ARBA" id="ARBA00023136"/>
    </source>
</evidence>
<name>A0A6L9S4E2_9ACTN</name>
<evidence type="ECO:0000313" key="9">
    <source>
        <dbReference type="Proteomes" id="UP000475214"/>
    </source>
</evidence>
<dbReference type="InterPro" id="IPR052159">
    <property type="entry name" value="Competence_DNA_uptake"/>
</dbReference>
<evidence type="ECO:0000313" key="8">
    <source>
        <dbReference type="EMBL" id="NED99862.1"/>
    </source>
</evidence>
<comment type="subcellular location">
    <subcellularLocation>
        <location evidence="1">Cell membrane</location>
        <topology evidence="1">Multi-pass membrane protein</topology>
    </subcellularLocation>
</comment>
<keyword evidence="5 6" id="KW-0472">Membrane</keyword>
<feature type="transmembrane region" description="Helical" evidence="6">
    <location>
        <begin position="43"/>
        <end position="61"/>
    </location>
</feature>
<dbReference type="AlphaFoldDB" id="A0A6L9S4E2"/>
<dbReference type="InterPro" id="IPR035681">
    <property type="entry name" value="ComA-like_MBL"/>
</dbReference>
<dbReference type="InterPro" id="IPR025405">
    <property type="entry name" value="DUF4131"/>
</dbReference>
<keyword evidence="9" id="KW-1185">Reference proteome</keyword>
<feature type="transmembrane region" description="Helical" evidence="6">
    <location>
        <begin position="420"/>
        <end position="438"/>
    </location>
</feature>
<feature type="transmembrane region" description="Helical" evidence="6">
    <location>
        <begin position="20"/>
        <end position="36"/>
    </location>
</feature>
<protein>
    <submittedName>
        <fullName evidence="8">DUF4131 domain-containing protein</fullName>
    </submittedName>
</protein>
<evidence type="ECO:0000256" key="6">
    <source>
        <dbReference type="SAM" id="Phobius"/>
    </source>
</evidence>